<evidence type="ECO:0000256" key="1">
    <source>
        <dbReference type="SAM" id="MobiDB-lite"/>
    </source>
</evidence>
<sequence>MAGEHGMRHRSDRDSGREETALEETLREFEEAETEDDAAEPRRKRQWSGEAGDALSPNRGRQEDAGGE</sequence>
<proteinExistence type="predicted"/>
<accession>A0ABT7A6S8</accession>
<dbReference type="Proteomes" id="UP001214441">
    <property type="component" value="Unassembled WGS sequence"/>
</dbReference>
<feature type="compositionally biased region" description="Basic and acidic residues" evidence="1">
    <location>
        <begin position="1"/>
        <end position="29"/>
    </location>
</feature>
<protein>
    <submittedName>
        <fullName evidence="2">Uncharacterized protein</fullName>
    </submittedName>
</protein>
<evidence type="ECO:0000313" key="2">
    <source>
        <dbReference type="EMBL" id="MDJ1136333.1"/>
    </source>
</evidence>
<gene>
    <name evidence="2" type="ORF">NMN56_031170</name>
</gene>
<organism evidence="2 3">
    <name type="scientific">Streptomyces iconiensis</name>
    <dbReference type="NCBI Taxonomy" id="1384038"/>
    <lineage>
        <taxon>Bacteria</taxon>
        <taxon>Bacillati</taxon>
        <taxon>Actinomycetota</taxon>
        <taxon>Actinomycetes</taxon>
        <taxon>Kitasatosporales</taxon>
        <taxon>Streptomycetaceae</taxon>
        <taxon>Streptomyces</taxon>
    </lineage>
</organism>
<dbReference type="EMBL" id="JANCPR020000039">
    <property type="protein sequence ID" value="MDJ1136333.1"/>
    <property type="molecule type" value="Genomic_DNA"/>
</dbReference>
<dbReference type="RefSeq" id="WP_274038711.1">
    <property type="nucleotide sequence ID" value="NZ_JANCPR020000039.1"/>
</dbReference>
<evidence type="ECO:0000313" key="3">
    <source>
        <dbReference type="Proteomes" id="UP001214441"/>
    </source>
</evidence>
<feature type="region of interest" description="Disordered" evidence="1">
    <location>
        <begin position="1"/>
        <end position="68"/>
    </location>
</feature>
<keyword evidence="3" id="KW-1185">Reference proteome</keyword>
<comment type="caution">
    <text evidence="2">The sequence shown here is derived from an EMBL/GenBank/DDBJ whole genome shotgun (WGS) entry which is preliminary data.</text>
</comment>
<reference evidence="2 3" key="1">
    <citation type="submission" date="2023-05" db="EMBL/GenBank/DDBJ databases">
        <title>Streptantibioticus silvisoli sp. nov., acidotolerant actinomycetes 1 from pine litter.</title>
        <authorList>
            <person name="Swiecimska M."/>
            <person name="Golinska P."/>
            <person name="Sangal V."/>
            <person name="Wachnowicz B."/>
            <person name="Goodfellow M."/>
        </authorList>
    </citation>
    <scope>NUCLEOTIDE SEQUENCE [LARGE SCALE GENOMIC DNA]</scope>
    <source>
        <strain evidence="2 3">DSM 42109</strain>
    </source>
</reference>
<name>A0ABT7A6S8_9ACTN</name>